<dbReference type="AlphaFoldDB" id="A0A1G6AGM7"/>
<keyword evidence="3" id="KW-1185">Reference proteome</keyword>
<sequence length="115" mass="12885">MKVAVAINKSDDTIYEHFGHCQWFKIYNIDNDRNISSEYIEAIEDHGSQKFKVMLDEAVDVVIANGIGPGVMRMFDMTEMQVFAGVTGKADQAFENFFSGNLVHNPSAIKCCGRD</sequence>
<proteinExistence type="predicted"/>
<evidence type="ECO:0000313" key="2">
    <source>
        <dbReference type="EMBL" id="SDB07565.1"/>
    </source>
</evidence>
<dbReference type="EMBL" id="FMXP01000004">
    <property type="protein sequence ID" value="SDB07565.1"/>
    <property type="molecule type" value="Genomic_DNA"/>
</dbReference>
<dbReference type="Pfam" id="PF02579">
    <property type="entry name" value="Nitro_FeMo-Co"/>
    <property type="match status" value="1"/>
</dbReference>
<reference evidence="2 3" key="1">
    <citation type="submission" date="2016-10" db="EMBL/GenBank/DDBJ databases">
        <authorList>
            <person name="de Groot N.N."/>
        </authorList>
    </citation>
    <scope>NUCLEOTIDE SEQUENCE [LARGE SCALE GENOMIC DNA]</scope>
    <source>
        <strain evidence="2 3">A-4</strain>
    </source>
</reference>
<gene>
    <name evidence="2" type="ORF">SAMN02910293_00380</name>
</gene>
<dbReference type="PANTHER" id="PTHR42983:SF1">
    <property type="entry name" value="IRON-MOLYBDENUM PROTEIN"/>
    <property type="match status" value="1"/>
</dbReference>
<dbReference type="STRING" id="439219.SAMN02910293_00380"/>
<dbReference type="InterPro" id="IPR003731">
    <property type="entry name" value="Di-Nase_FeMo-co_biosynth"/>
</dbReference>
<protein>
    <submittedName>
        <fullName evidence="2">Predicted Fe-Mo cluster-binding protein, NifX family</fullName>
    </submittedName>
</protein>
<dbReference type="Gene3D" id="3.30.420.130">
    <property type="entry name" value="Dinitrogenase iron-molybdenum cofactor biosynthesis domain"/>
    <property type="match status" value="1"/>
</dbReference>
<organism evidence="2 3">
    <name type="scientific">Streptococcus henryi</name>
    <dbReference type="NCBI Taxonomy" id="439219"/>
    <lineage>
        <taxon>Bacteria</taxon>
        <taxon>Bacillati</taxon>
        <taxon>Bacillota</taxon>
        <taxon>Bacilli</taxon>
        <taxon>Lactobacillales</taxon>
        <taxon>Streptococcaceae</taxon>
        <taxon>Streptococcus</taxon>
    </lineage>
</organism>
<dbReference type="Proteomes" id="UP000182508">
    <property type="component" value="Unassembled WGS sequence"/>
</dbReference>
<name>A0A1G6AGM7_9STRE</name>
<dbReference type="PANTHER" id="PTHR42983">
    <property type="entry name" value="DINITROGENASE IRON-MOLYBDENUM COFACTOR PROTEIN-RELATED"/>
    <property type="match status" value="1"/>
</dbReference>
<feature type="domain" description="Dinitrogenase iron-molybdenum cofactor biosynthesis" evidence="1">
    <location>
        <begin position="11"/>
        <end position="97"/>
    </location>
</feature>
<dbReference type="RefSeq" id="WP_074485121.1">
    <property type="nucleotide sequence ID" value="NZ_FMXP01000004.1"/>
</dbReference>
<dbReference type="eggNOG" id="COG1433">
    <property type="taxonomic scope" value="Bacteria"/>
</dbReference>
<dbReference type="InterPro" id="IPR036105">
    <property type="entry name" value="DiNase_FeMo-co_biosyn_sf"/>
</dbReference>
<dbReference type="SUPFAM" id="SSF53146">
    <property type="entry name" value="Nitrogenase accessory factor-like"/>
    <property type="match status" value="1"/>
</dbReference>
<evidence type="ECO:0000313" key="3">
    <source>
        <dbReference type="Proteomes" id="UP000182508"/>
    </source>
</evidence>
<evidence type="ECO:0000259" key="1">
    <source>
        <dbReference type="Pfam" id="PF02579"/>
    </source>
</evidence>
<accession>A0A1G6AGM7</accession>